<dbReference type="AlphaFoldDB" id="A0A172UT19"/>
<evidence type="ECO:0000313" key="2">
    <source>
        <dbReference type="Proteomes" id="UP000077143"/>
    </source>
</evidence>
<protein>
    <submittedName>
        <fullName evidence="1">Uncharacterized protein</fullName>
    </submittedName>
</protein>
<proteinExistence type="predicted"/>
<dbReference type="KEGG" id="madi:A7U43_26660"/>
<gene>
    <name evidence="1" type="ORF">A7U43_26660</name>
</gene>
<dbReference type="EMBL" id="CP015596">
    <property type="protein sequence ID" value="ANE82357.1"/>
    <property type="molecule type" value="Genomic_DNA"/>
</dbReference>
<accession>A0A172UT19</accession>
<evidence type="ECO:0000313" key="1">
    <source>
        <dbReference type="EMBL" id="ANE82357.1"/>
    </source>
</evidence>
<organism evidence="1 2">
    <name type="scientific">Mycobacterium adipatum</name>
    <dbReference type="NCBI Taxonomy" id="1682113"/>
    <lineage>
        <taxon>Bacteria</taxon>
        <taxon>Bacillati</taxon>
        <taxon>Actinomycetota</taxon>
        <taxon>Actinomycetes</taxon>
        <taxon>Mycobacteriales</taxon>
        <taxon>Mycobacteriaceae</taxon>
        <taxon>Mycobacterium</taxon>
    </lineage>
</organism>
<dbReference type="Proteomes" id="UP000077143">
    <property type="component" value="Chromosome"/>
</dbReference>
<name>A0A172UT19_9MYCO</name>
<keyword evidence="2" id="KW-1185">Reference proteome</keyword>
<dbReference type="STRING" id="1682113.A7U43_26660"/>
<reference evidence="1 2" key="1">
    <citation type="submission" date="2016-05" db="EMBL/GenBank/DDBJ databases">
        <title>Complete genome sequence of a phthalic acid esters degrading Mycobacterium sp. YC-RL4.</title>
        <authorList>
            <person name="Ren L."/>
            <person name="Fan S."/>
            <person name="Ruth N."/>
            <person name="Jia Y."/>
            <person name="Wang J."/>
            <person name="Qiao C."/>
        </authorList>
    </citation>
    <scope>NUCLEOTIDE SEQUENCE [LARGE SCALE GENOMIC DNA]</scope>
    <source>
        <strain evidence="1 2">YC-RL4</strain>
    </source>
</reference>
<sequence length="321" mass="32631">MAAEGYGPGATTDVDGAADGAVNTEARAAADRYGAGNRAADEALVNSAGPWTPEKTAAAARLRDFATINNRTAGVDEVQYAGQRLNDHFMSQFSGPLPKDTVIGGDARTRAQARLQMQQVLESQAYFADRPPMTPDQATHMLNVWEAEGRAMVLQQFATQLQEAGVSPQGAAAAVNQVQNGASPSQVIRDATSGLATQASALGEGAKAHAGAMPSGAHWGTAPVWSPADVEALKGFGSKLGTAGTAVDLVLTGVDIYHGASTGEELAQFGGRTLGTIGGGWAAGAAWGTLVGPQGTLVVGFLGAIAGGVGGEKVVNWMMGK</sequence>